<keyword evidence="6" id="KW-0663">Pyridoxal phosphate</keyword>
<dbReference type="Pfam" id="PF00155">
    <property type="entry name" value="Aminotran_1_2"/>
    <property type="match status" value="1"/>
</dbReference>
<dbReference type="KEGG" id="emi:Emin_0421"/>
<evidence type="ECO:0000256" key="3">
    <source>
        <dbReference type="ARBA" id="ARBA00011738"/>
    </source>
</evidence>
<protein>
    <submittedName>
        <fullName evidence="8">Aminotransferase class I and II</fullName>
    </submittedName>
</protein>
<dbReference type="GO" id="GO:0008483">
    <property type="term" value="F:transaminase activity"/>
    <property type="evidence" value="ECO:0007669"/>
    <property type="project" value="UniProtKB-KW"/>
</dbReference>
<dbReference type="EMBL" id="CP001055">
    <property type="protein sequence ID" value="ACC97978.1"/>
    <property type="molecule type" value="Genomic_DNA"/>
</dbReference>
<evidence type="ECO:0000256" key="4">
    <source>
        <dbReference type="ARBA" id="ARBA00022576"/>
    </source>
</evidence>
<dbReference type="OrthoDB" id="9804020at2"/>
<name>B2KBF6_ELUMP</name>
<dbReference type="AlphaFoldDB" id="B2KBF6"/>
<sequence>MLNYSNLFSEVTKRTKASVIRELLKLTAKPEIISFAGGLPDPKEFPVEDVKKMFDIILNKYSSAALQYGATEGCASLKTALCKWLKDVEDIDVADNQMLITSASQQALDMVARIFINPGDRIIVATPTYLGALQSFQTAGADIKGADSDDDGVIPESLEKCLEQTKEEGKQCKFVYLVPDFQNPTGVTIPQERRLKILETAKKYNTVIVEDSPYRQVRFEGEAPKTFYNLDKGQGNVITLFTFSKIFVPGFRLGYIIANEEVIRKFVVLKQAMDLCSPSILQLATAEYINGGYLEKHIKRVVEVYRKKRTAMLAALEKYMPEGVKWTRPEGGLFLWVTLPKYLDTEKMFPSAIENNVAYVVGSAFYYDGKTKNDMRLNFSYATPEEIDEGIKRLALAVKKNLK</sequence>
<dbReference type="RefSeq" id="WP_012414593.1">
    <property type="nucleotide sequence ID" value="NC_010644.1"/>
</dbReference>
<comment type="subunit">
    <text evidence="3">Homodimer.</text>
</comment>
<dbReference type="InterPro" id="IPR015424">
    <property type="entry name" value="PyrdxlP-dep_Trfase"/>
</dbReference>
<keyword evidence="9" id="KW-1185">Reference proteome</keyword>
<dbReference type="SUPFAM" id="SSF53383">
    <property type="entry name" value="PLP-dependent transferases"/>
    <property type="match status" value="1"/>
</dbReference>
<dbReference type="InterPro" id="IPR015422">
    <property type="entry name" value="PyrdxlP-dep_Trfase_small"/>
</dbReference>
<organism evidence="8 9">
    <name type="scientific">Elusimicrobium minutum (strain Pei191)</name>
    <dbReference type="NCBI Taxonomy" id="445932"/>
    <lineage>
        <taxon>Bacteria</taxon>
        <taxon>Pseudomonadati</taxon>
        <taxon>Elusimicrobiota</taxon>
        <taxon>Elusimicrobia</taxon>
        <taxon>Elusimicrobiales</taxon>
        <taxon>Elusimicrobiaceae</taxon>
        <taxon>Elusimicrobium</taxon>
    </lineage>
</organism>
<dbReference type="STRING" id="445932.Emin_0421"/>
<dbReference type="FunFam" id="3.40.640.10:FF:000053">
    <property type="entry name" value="Aminotransferase, class I"/>
    <property type="match status" value="1"/>
</dbReference>
<keyword evidence="5 8" id="KW-0808">Transferase</keyword>
<dbReference type="InterPro" id="IPR004839">
    <property type="entry name" value="Aminotransferase_I/II_large"/>
</dbReference>
<evidence type="ECO:0000256" key="6">
    <source>
        <dbReference type="ARBA" id="ARBA00022898"/>
    </source>
</evidence>
<reference evidence="8 9" key="1">
    <citation type="journal article" date="2009" name="Appl. Environ. Microbiol.">
        <title>Genomic analysis of 'Elusimicrobium minutum,' the first cultivated representative of the phylum 'Elusimicrobia' (formerly termite group 1).</title>
        <authorList>
            <person name="Herlemann D.P.R."/>
            <person name="Geissinger O."/>
            <person name="Ikeda-Ohtsubo W."/>
            <person name="Kunin V."/>
            <person name="Sun H."/>
            <person name="Lapidus A."/>
            <person name="Hugenholtz P."/>
            <person name="Brune A."/>
        </authorList>
    </citation>
    <scope>NUCLEOTIDE SEQUENCE [LARGE SCALE GENOMIC DNA]</scope>
    <source>
        <strain evidence="8 9">Pei191</strain>
    </source>
</reference>
<dbReference type="PANTHER" id="PTHR42790:SF19">
    <property type="entry name" value="KYNURENINE_ALPHA-AMINOADIPATE AMINOTRANSFERASE, MITOCHONDRIAL"/>
    <property type="match status" value="1"/>
</dbReference>
<comment type="cofactor">
    <cofactor evidence="1">
        <name>pyridoxal 5'-phosphate</name>
        <dbReference type="ChEBI" id="CHEBI:597326"/>
    </cofactor>
</comment>
<dbReference type="Proteomes" id="UP000001029">
    <property type="component" value="Chromosome"/>
</dbReference>
<evidence type="ECO:0000259" key="7">
    <source>
        <dbReference type="Pfam" id="PF00155"/>
    </source>
</evidence>
<comment type="similarity">
    <text evidence="2">Belongs to the class-I pyridoxal-phosphate-dependent aminotransferase family.</text>
</comment>
<evidence type="ECO:0000313" key="9">
    <source>
        <dbReference type="Proteomes" id="UP000001029"/>
    </source>
</evidence>
<gene>
    <name evidence="8" type="ordered locus">Emin_0421</name>
</gene>
<dbReference type="GO" id="GO:0030170">
    <property type="term" value="F:pyridoxal phosphate binding"/>
    <property type="evidence" value="ECO:0007669"/>
    <property type="project" value="InterPro"/>
</dbReference>
<feature type="domain" description="Aminotransferase class I/classII large" evidence="7">
    <location>
        <begin position="46"/>
        <end position="394"/>
    </location>
</feature>
<dbReference type="HOGENOM" id="CLU_017584_0_6_0"/>
<keyword evidence="4 8" id="KW-0032">Aminotransferase</keyword>
<dbReference type="InterPro" id="IPR050859">
    <property type="entry name" value="Class-I_PLP-dep_aminotransf"/>
</dbReference>
<dbReference type="CDD" id="cd00609">
    <property type="entry name" value="AAT_like"/>
    <property type="match status" value="1"/>
</dbReference>
<proteinExistence type="inferred from homology"/>
<evidence type="ECO:0000313" key="8">
    <source>
        <dbReference type="EMBL" id="ACC97978.1"/>
    </source>
</evidence>
<evidence type="ECO:0000256" key="2">
    <source>
        <dbReference type="ARBA" id="ARBA00007441"/>
    </source>
</evidence>
<accession>B2KBF6</accession>
<evidence type="ECO:0000256" key="1">
    <source>
        <dbReference type="ARBA" id="ARBA00001933"/>
    </source>
</evidence>
<evidence type="ECO:0000256" key="5">
    <source>
        <dbReference type="ARBA" id="ARBA00022679"/>
    </source>
</evidence>
<dbReference type="GO" id="GO:1901605">
    <property type="term" value="P:alpha-amino acid metabolic process"/>
    <property type="evidence" value="ECO:0007669"/>
    <property type="project" value="TreeGrafter"/>
</dbReference>
<dbReference type="Gene3D" id="3.90.1150.10">
    <property type="entry name" value="Aspartate Aminotransferase, domain 1"/>
    <property type="match status" value="1"/>
</dbReference>
<dbReference type="PANTHER" id="PTHR42790">
    <property type="entry name" value="AMINOTRANSFERASE"/>
    <property type="match status" value="1"/>
</dbReference>
<dbReference type="Gene3D" id="3.40.640.10">
    <property type="entry name" value="Type I PLP-dependent aspartate aminotransferase-like (Major domain)"/>
    <property type="match status" value="1"/>
</dbReference>
<dbReference type="InterPro" id="IPR015421">
    <property type="entry name" value="PyrdxlP-dep_Trfase_major"/>
</dbReference>